<comment type="caution">
    <text evidence="1">The sequence shown here is derived from an EMBL/GenBank/DDBJ whole genome shotgun (WGS) entry which is preliminary data.</text>
</comment>
<organism evidence="1 2">
    <name type="scientific">Dreissena polymorpha</name>
    <name type="common">Zebra mussel</name>
    <name type="synonym">Mytilus polymorpha</name>
    <dbReference type="NCBI Taxonomy" id="45954"/>
    <lineage>
        <taxon>Eukaryota</taxon>
        <taxon>Metazoa</taxon>
        <taxon>Spiralia</taxon>
        <taxon>Lophotrochozoa</taxon>
        <taxon>Mollusca</taxon>
        <taxon>Bivalvia</taxon>
        <taxon>Autobranchia</taxon>
        <taxon>Heteroconchia</taxon>
        <taxon>Euheterodonta</taxon>
        <taxon>Imparidentia</taxon>
        <taxon>Neoheterodontei</taxon>
        <taxon>Myida</taxon>
        <taxon>Dreissenoidea</taxon>
        <taxon>Dreissenidae</taxon>
        <taxon>Dreissena</taxon>
    </lineage>
</organism>
<protein>
    <submittedName>
        <fullName evidence="1">Uncharacterized protein</fullName>
    </submittedName>
</protein>
<name>A0A9D4IW08_DREPO</name>
<evidence type="ECO:0000313" key="2">
    <source>
        <dbReference type="Proteomes" id="UP000828390"/>
    </source>
</evidence>
<reference evidence="1" key="2">
    <citation type="submission" date="2020-11" db="EMBL/GenBank/DDBJ databases">
        <authorList>
            <person name="McCartney M.A."/>
            <person name="Auch B."/>
            <person name="Kono T."/>
            <person name="Mallez S."/>
            <person name="Becker A."/>
            <person name="Gohl D.M."/>
            <person name="Silverstein K.A.T."/>
            <person name="Koren S."/>
            <person name="Bechman K.B."/>
            <person name="Herman A."/>
            <person name="Abrahante J.E."/>
            <person name="Garbe J."/>
        </authorList>
    </citation>
    <scope>NUCLEOTIDE SEQUENCE</scope>
    <source>
        <strain evidence="1">Duluth1</strain>
        <tissue evidence="1">Whole animal</tissue>
    </source>
</reference>
<proteinExistence type="predicted"/>
<dbReference type="Proteomes" id="UP000828390">
    <property type="component" value="Unassembled WGS sequence"/>
</dbReference>
<dbReference type="AlphaFoldDB" id="A0A9D4IW08"/>
<sequence>MDIPFSLATTNLLFENRCEATSSQKHNESMATAVGDAQGMNAGMSMFYWDIENHGDDPASFTIHAYNFPGINTYN</sequence>
<reference evidence="1" key="1">
    <citation type="journal article" date="2019" name="bioRxiv">
        <title>The Genome of the Zebra Mussel, Dreissena polymorpha: A Resource for Invasive Species Research.</title>
        <authorList>
            <person name="McCartney M.A."/>
            <person name="Auch B."/>
            <person name="Kono T."/>
            <person name="Mallez S."/>
            <person name="Zhang Y."/>
            <person name="Obille A."/>
            <person name="Becker A."/>
            <person name="Abrahante J.E."/>
            <person name="Garbe J."/>
            <person name="Badalamenti J.P."/>
            <person name="Herman A."/>
            <person name="Mangelson H."/>
            <person name="Liachko I."/>
            <person name="Sullivan S."/>
            <person name="Sone E.D."/>
            <person name="Koren S."/>
            <person name="Silverstein K.A.T."/>
            <person name="Beckman K.B."/>
            <person name="Gohl D.M."/>
        </authorList>
    </citation>
    <scope>NUCLEOTIDE SEQUENCE</scope>
    <source>
        <strain evidence="1">Duluth1</strain>
        <tissue evidence="1">Whole animal</tissue>
    </source>
</reference>
<evidence type="ECO:0000313" key="1">
    <source>
        <dbReference type="EMBL" id="KAH3790341.1"/>
    </source>
</evidence>
<accession>A0A9D4IW08</accession>
<keyword evidence="2" id="KW-1185">Reference proteome</keyword>
<gene>
    <name evidence="1" type="ORF">DPMN_168539</name>
</gene>
<dbReference type="EMBL" id="JAIWYP010000008">
    <property type="protein sequence ID" value="KAH3790341.1"/>
    <property type="molecule type" value="Genomic_DNA"/>
</dbReference>